<reference evidence="8 9" key="1">
    <citation type="journal article" date="2018" name="Science">
        <title>The opium poppy genome and morphinan production.</title>
        <authorList>
            <person name="Guo L."/>
            <person name="Winzer T."/>
            <person name="Yang X."/>
            <person name="Li Y."/>
            <person name="Ning Z."/>
            <person name="He Z."/>
            <person name="Teodor R."/>
            <person name="Lu Y."/>
            <person name="Bowser T.A."/>
            <person name="Graham I.A."/>
            <person name="Ye K."/>
        </authorList>
    </citation>
    <scope>NUCLEOTIDE SEQUENCE [LARGE SCALE GENOMIC DNA]</scope>
    <source>
        <strain evidence="9">cv. HN1</strain>
        <tissue evidence="8">Leaves</tissue>
    </source>
</reference>
<evidence type="ECO:0000259" key="7">
    <source>
        <dbReference type="Pfam" id="PF08100"/>
    </source>
</evidence>
<evidence type="ECO:0000259" key="6">
    <source>
        <dbReference type="Pfam" id="PF00891"/>
    </source>
</evidence>
<dbReference type="SUPFAM" id="SSF46785">
    <property type="entry name" value="Winged helix' DNA-binding domain"/>
    <property type="match status" value="2"/>
</dbReference>
<evidence type="ECO:0000256" key="3">
    <source>
        <dbReference type="ARBA" id="ARBA00022679"/>
    </source>
</evidence>
<feature type="domain" description="O-methyltransferase C-terminal" evidence="6">
    <location>
        <begin position="130"/>
        <end position="334"/>
    </location>
</feature>
<dbReference type="Gene3D" id="3.40.50.150">
    <property type="entry name" value="Vaccinia Virus protein VP39"/>
    <property type="match status" value="2"/>
</dbReference>
<dbReference type="PROSITE" id="PS51683">
    <property type="entry name" value="SAM_OMT_II"/>
    <property type="match status" value="2"/>
</dbReference>
<dbReference type="Gramene" id="RZC77321">
    <property type="protein sequence ID" value="RZC77321"/>
    <property type="gene ID" value="C5167_001520"/>
</dbReference>
<dbReference type="Pfam" id="PF08100">
    <property type="entry name" value="Dimerisation"/>
    <property type="match status" value="2"/>
</dbReference>
<keyword evidence="1" id="KW-0017">Alkaloid metabolism</keyword>
<dbReference type="PANTHER" id="PTHR11746">
    <property type="entry name" value="O-METHYLTRANSFERASE"/>
    <property type="match status" value="1"/>
</dbReference>
<dbReference type="OMA" id="ICHGMEL"/>
<evidence type="ECO:0000256" key="5">
    <source>
        <dbReference type="ARBA" id="ARBA00038277"/>
    </source>
</evidence>
<accession>A0A4Y7KZ03</accession>
<proteinExistence type="inferred from homology"/>
<evidence type="ECO:0000313" key="9">
    <source>
        <dbReference type="Proteomes" id="UP000316621"/>
    </source>
</evidence>
<sequence>MDIAEERLKGQAEIWEQMFAFVNSMALKCAVELGIPDIINSHGRPVTMSEIIDSLKTTASSSSSSPNVEYLTRVMRLLVHNRVFTSQFHQESNETLYGLTRSSKWLLKDSEFNVSTLVLFETDPILLKPWQYLGECVQKGGFPFEKAYGCKIWEFALANPQFNEFLNSALRCTTSTIINEMLVEYKDGFNSLKSLVDVGGGTGTMMAQIVEANPHIEGINFDLPHVVATAPEYPGVKHVGGDMFVDIPEADAIMMKSVLHDWNDEYCAMILKSCYKAIAKKKNGKVILVEGVLQPNSNDTFDKTGLMFDMVMIAHTSAGKERTEEEWKILLNNAAQFTDQVMDAEEEITKGQAEIWEHVFAFADSMALKCAVELGIPDIINSHGHPVTLFEIINSLKTTTSSSSPNIDYLTRVMRLLVRKRIFTSDFHQETNQILYGLTPSSKWLLRDSKFNLSPIISFFLHPSILKPWQYLGDCTKENGLAFEKAHGCEIWDMAAADPHFNQVFNDGMGCTGKMVVNMMLTEYKDGFNDIGSLVDVGGGKGEMIAAIVEANPHIKGINFDLPHVLATAQEHPGVTHVTGDMFVKIPEADAVIMKWIMHDWSDENCVKILKNCYKAISKTKNGKVIIVDCVLQPDGNGLFDEAGVAFDLLMMVIPGGKERTEVEWNNLLKSAGFPRYNIIQIPTTHSIIEAFPE</sequence>
<name>A0A4Y7KZ03_PAPSO</name>
<keyword evidence="9" id="KW-1185">Reference proteome</keyword>
<gene>
    <name evidence="8" type="ORF">C5167_001520</name>
</gene>
<evidence type="ECO:0000256" key="4">
    <source>
        <dbReference type="ARBA" id="ARBA00022691"/>
    </source>
</evidence>
<keyword evidence="2" id="KW-0489">Methyltransferase</keyword>
<feature type="domain" description="O-methyltransferase dimerisation" evidence="7">
    <location>
        <begin position="356"/>
        <end position="447"/>
    </location>
</feature>
<comment type="similarity">
    <text evidence="5">Belongs to the class I-like SAM-binding methyltransferase superfamily. Cation-independent O-methyltransferase family.</text>
</comment>
<organism evidence="8 9">
    <name type="scientific">Papaver somniferum</name>
    <name type="common">Opium poppy</name>
    <dbReference type="NCBI Taxonomy" id="3469"/>
    <lineage>
        <taxon>Eukaryota</taxon>
        <taxon>Viridiplantae</taxon>
        <taxon>Streptophyta</taxon>
        <taxon>Embryophyta</taxon>
        <taxon>Tracheophyta</taxon>
        <taxon>Spermatophyta</taxon>
        <taxon>Magnoliopsida</taxon>
        <taxon>Ranunculales</taxon>
        <taxon>Papaveraceae</taxon>
        <taxon>Papaveroideae</taxon>
        <taxon>Papaver</taxon>
    </lineage>
</organism>
<dbReference type="InterPro" id="IPR029063">
    <property type="entry name" value="SAM-dependent_MTases_sf"/>
</dbReference>
<evidence type="ECO:0000256" key="2">
    <source>
        <dbReference type="ARBA" id="ARBA00022603"/>
    </source>
</evidence>
<dbReference type="EMBL" id="CM010723">
    <property type="protein sequence ID" value="RZC77321.1"/>
    <property type="molecule type" value="Genomic_DNA"/>
</dbReference>
<protein>
    <submittedName>
        <fullName evidence="8">Uncharacterized protein</fullName>
    </submittedName>
</protein>
<dbReference type="InterPro" id="IPR012967">
    <property type="entry name" value="COMT_dimerisation"/>
</dbReference>
<dbReference type="InterPro" id="IPR036388">
    <property type="entry name" value="WH-like_DNA-bd_sf"/>
</dbReference>
<dbReference type="SUPFAM" id="SSF53335">
    <property type="entry name" value="S-adenosyl-L-methionine-dependent methyltransferases"/>
    <property type="match status" value="2"/>
</dbReference>
<keyword evidence="4" id="KW-0949">S-adenosyl-L-methionine</keyword>
<evidence type="ECO:0000256" key="1">
    <source>
        <dbReference type="ARBA" id="ARBA00022589"/>
    </source>
</evidence>
<keyword evidence="3" id="KW-0808">Transferase</keyword>
<dbReference type="AlphaFoldDB" id="A0A4Y7KZ03"/>
<evidence type="ECO:0000313" key="8">
    <source>
        <dbReference type="EMBL" id="RZC77321.1"/>
    </source>
</evidence>
<dbReference type="InterPro" id="IPR036390">
    <property type="entry name" value="WH_DNA-bd_sf"/>
</dbReference>
<dbReference type="FunFam" id="1.10.10.10:FF:000213">
    <property type="entry name" value="Coniferyl alcohol 9-O-methyltransferase"/>
    <property type="match status" value="1"/>
</dbReference>
<dbReference type="FunFam" id="3.40.50.150:FF:000294">
    <property type="entry name" value="O-methyltransferase family protein"/>
    <property type="match status" value="1"/>
</dbReference>
<dbReference type="GO" id="GO:0009820">
    <property type="term" value="P:alkaloid metabolic process"/>
    <property type="evidence" value="ECO:0007669"/>
    <property type="project" value="UniProtKB-KW"/>
</dbReference>
<feature type="domain" description="O-methyltransferase C-terminal" evidence="6">
    <location>
        <begin position="469"/>
        <end position="674"/>
    </location>
</feature>
<dbReference type="GO" id="GO:0008171">
    <property type="term" value="F:O-methyltransferase activity"/>
    <property type="evidence" value="ECO:0007669"/>
    <property type="project" value="InterPro"/>
</dbReference>
<dbReference type="Gene3D" id="1.10.10.10">
    <property type="entry name" value="Winged helix-like DNA-binding domain superfamily/Winged helix DNA-binding domain"/>
    <property type="match status" value="2"/>
</dbReference>
<dbReference type="Pfam" id="PF00891">
    <property type="entry name" value="Methyltransf_2"/>
    <property type="match status" value="2"/>
</dbReference>
<dbReference type="Proteomes" id="UP000316621">
    <property type="component" value="Chromosome 9"/>
</dbReference>
<dbReference type="GO" id="GO:0032259">
    <property type="term" value="P:methylation"/>
    <property type="evidence" value="ECO:0007669"/>
    <property type="project" value="UniProtKB-KW"/>
</dbReference>
<dbReference type="InterPro" id="IPR016461">
    <property type="entry name" value="COMT-like"/>
</dbReference>
<dbReference type="CDD" id="cd02440">
    <property type="entry name" value="AdoMet_MTases"/>
    <property type="match status" value="2"/>
</dbReference>
<dbReference type="InterPro" id="IPR001077">
    <property type="entry name" value="COMT_C"/>
</dbReference>
<dbReference type="GO" id="GO:0046983">
    <property type="term" value="F:protein dimerization activity"/>
    <property type="evidence" value="ECO:0007669"/>
    <property type="project" value="InterPro"/>
</dbReference>
<feature type="domain" description="O-methyltransferase dimerisation" evidence="7">
    <location>
        <begin position="15"/>
        <end position="109"/>
    </location>
</feature>